<sequence length="105" mass="12095">MVMSGTLSGGQRLRDWRILLTQTRYKKLIFIMELRLRRTKSIMMKDTDCPDSDKFFDSTPESSDNDVPNTNSKSDSDVSLTLNKTKRQLHEDDLNADESVIQPLL</sequence>
<dbReference type="AlphaFoldDB" id="A0A9W7W9Y3"/>
<keyword evidence="3" id="KW-1185">Reference proteome</keyword>
<dbReference type="EMBL" id="JAFHDT010000025">
    <property type="protein sequence ID" value="KAI7791565.1"/>
    <property type="molecule type" value="Genomic_DNA"/>
</dbReference>
<evidence type="ECO:0000313" key="2">
    <source>
        <dbReference type="EMBL" id="KAI7791565.1"/>
    </source>
</evidence>
<organism evidence="2 3">
    <name type="scientific">Triplophysa rosa</name>
    <name type="common">Cave loach</name>
    <dbReference type="NCBI Taxonomy" id="992332"/>
    <lineage>
        <taxon>Eukaryota</taxon>
        <taxon>Metazoa</taxon>
        <taxon>Chordata</taxon>
        <taxon>Craniata</taxon>
        <taxon>Vertebrata</taxon>
        <taxon>Euteleostomi</taxon>
        <taxon>Actinopterygii</taxon>
        <taxon>Neopterygii</taxon>
        <taxon>Teleostei</taxon>
        <taxon>Ostariophysi</taxon>
        <taxon>Cypriniformes</taxon>
        <taxon>Nemacheilidae</taxon>
        <taxon>Triplophysa</taxon>
    </lineage>
</organism>
<proteinExistence type="predicted"/>
<name>A0A9W7W9Y3_TRIRA</name>
<evidence type="ECO:0000313" key="3">
    <source>
        <dbReference type="Proteomes" id="UP001059041"/>
    </source>
</evidence>
<feature type="compositionally biased region" description="Polar residues" evidence="1">
    <location>
        <begin position="59"/>
        <end position="83"/>
    </location>
</feature>
<accession>A0A9W7W9Y3</accession>
<gene>
    <name evidence="2" type="ORF">IRJ41_025909</name>
</gene>
<feature type="region of interest" description="Disordered" evidence="1">
    <location>
        <begin position="45"/>
        <end position="105"/>
    </location>
</feature>
<protein>
    <submittedName>
        <fullName evidence="2">Uncharacterized protein</fullName>
    </submittedName>
</protein>
<feature type="compositionally biased region" description="Basic and acidic residues" evidence="1">
    <location>
        <begin position="45"/>
        <end position="56"/>
    </location>
</feature>
<dbReference type="Proteomes" id="UP001059041">
    <property type="component" value="Linkage Group LG25"/>
</dbReference>
<evidence type="ECO:0000256" key="1">
    <source>
        <dbReference type="SAM" id="MobiDB-lite"/>
    </source>
</evidence>
<reference evidence="2" key="1">
    <citation type="submission" date="2021-02" db="EMBL/GenBank/DDBJ databases">
        <title>Comparative genomics reveals that relaxation of natural selection precedes convergent phenotypic evolution of cavefish.</title>
        <authorList>
            <person name="Peng Z."/>
        </authorList>
    </citation>
    <scope>NUCLEOTIDE SEQUENCE</scope>
    <source>
        <tissue evidence="2">Muscle</tissue>
    </source>
</reference>
<comment type="caution">
    <text evidence="2">The sequence shown here is derived from an EMBL/GenBank/DDBJ whole genome shotgun (WGS) entry which is preliminary data.</text>
</comment>